<protein>
    <recommendedName>
        <fullName evidence="4">Fimbrillin family protein</fullName>
    </recommendedName>
</protein>
<feature type="signal peptide" evidence="1">
    <location>
        <begin position="1"/>
        <end position="25"/>
    </location>
</feature>
<dbReference type="AlphaFoldDB" id="A0A0F5J712"/>
<reference evidence="2 3" key="1">
    <citation type="submission" date="2013-04" db="EMBL/GenBank/DDBJ databases">
        <title>The Genome Sequence of Parabacteroides goldsteinii DSM 19448.</title>
        <authorList>
            <consortium name="The Broad Institute Genomics Platform"/>
            <person name="Earl A."/>
            <person name="Ward D."/>
            <person name="Feldgarden M."/>
            <person name="Gevers D."/>
            <person name="Martens E."/>
            <person name="Sakamoto M."/>
            <person name="Benno Y."/>
            <person name="Song Y."/>
            <person name="Liu C."/>
            <person name="Lee J."/>
            <person name="Bolanos M."/>
            <person name="Vaisanen M.L."/>
            <person name="Finegold S.M."/>
            <person name="Walker B."/>
            <person name="Young S."/>
            <person name="Zeng Q."/>
            <person name="Gargeya S."/>
            <person name="Fitzgerald M."/>
            <person name="Haas B."/>
            <person name="Abouelleil A."/>
            <person name="Allen A.W."/>
            <person name="Alvarado L."/>
            <person name="Arachchi H.M."/>
            <person name="Berlin A.M."/>
            <person name="Chapman S.B."/>
            <person name="Gainer-Dewar J."/>
            <person name="Goldberg J."/>
            <person name="Griggs A."/>
            <person name="Gujja S."/>
            <person name="Hansen M."/>
            <person name="Howarth C."/>
            <person name="Imamovic A."/>
            <person name="Ireland A."/>
            <person name="Larimer J."/>
            <person name="McCowan C."/>
            <person name="Murphy C."/>
            <person name="Pearson M."/>
            <person name="Poon T.W."/>
            <person name="Priest M."/>
            <person name="Roberts A."/>
            <person name="Saif S."/>
            <person name="Shea T."/>
            <person name="Sisk P."/>
            <person name="Sykes S."/>
            <person name="Wortman J."/>
            <person name="Nusbaum C."/>
            <person name="Birren B."/>
        </authorList>
    </citation>
    <scope>NUCLEOTIDE SEQUENCE [LARGE SCALE GENOMIC DNA]</scope>
    <source>
        <strain evidence="2 3">DSM 19448</strain>
    </source>
</reference>
<dbReference type="RefSeq" id="WP_007653201.1">
    <property type="nucleotide sequence ID" value="NZ_KQ033913.1"/>
</dbReference>
<gene>
    <name evidence="2" type="ORF">HMPREF1535_03226</name>
</gene>
<evidence type="ECO:0008006" key="4">
    <source>
        <dbReference type="Google" id="ProtNLM"/>
    </source>
</evidence>
<feature type="chain" id="PRO_5002488806" description="Fimbrillin family protein" evidence="1">
    <location>
        <begin position="26"/>
        <end position="343"/>
    </location>
</feature>
<dbReference type="HOGENOM" id="CLU_074802_0_0_10"/>
<organism evidence="2 3">
    <name type="scientific">Parabacteroides goldsteinii DSM 19448 = WAL 12034</name>
    <dbReference type="NCBI Taxonomy" id="927665"/>
    <lineage>
        <taxon>Bacteria</taxon>
        <taxon>Pseudomonadati</taxon>
        <taxon>Bacteroidota</taxon>
        <taxon>Bacteroidia</taxon>
        <taxon>Bacteroidales</taxon>
        <taxon>Tannerellaceae</taxon>
        <taxon>Parabacteroides</taxon>
    </lineage>
</organism>
<sequence length="343" mass="36507">MKMKTKTKITSIFMLALLATACSNGDDPVNGGQAGEDKSEILLRTTVMTRTSVESNSSGIITTPTSLNVAFLRAPDHSSSTATSTVWADAIATVQTVEGTGPGVVDATLKNVSDENVLEFTNSQYYNIDGTIYSHLKGFYPKVNLVKDTHVSATWMIDGKTDVMVTNYFHDNKEVSGSSNPVTFQHLLSKITIKVIADSDAAARSWGDVTEVIITGTKSTVTHTFDGNEANQYQSTSTASTKEIPVLNASGDQVLDTQADNLTLTTDTLTFGKAMVYPEANYNLVVKTSGGDDAELNGIVISDGGAKPGMDHEITLTFKSGEILPSIKVKPWEDGGTGSGTIQ</sequence>
<evidence type="ECO:0000313" key="2">
    <source>
        <dbReference type="EMBL" id="KKB53681.1"/>
    </source>
</evidence>
<evidence type="ECO:0000313" key="3">
    <source>
        <dbReference type="Proteomes" id="UP000033047"/>
    </source>
</evidence>
<dbReference type="PATRIC" id="fig|927665.4.peg.3315"/>
<keyword evidence="1" id="KW-0732">Signal</keyword>
<comment type="caution">
    <text evidence="2">The sequence shown here is derived from an EMBL/GenBank/DDBJ whole genome shotgun (WGS) entry which is preliminary data.</text>
</comment>
<dbReference type="EMBL" id="AQHV01000014">
    <property type="protein sequence ID" value="KKB53681.1"/>
    <property type="molecule type" value="Genomic_DNA"/>
</dbReference>
<dbReference type="Proteomes" id="UP000033047">
    <property type="component" value="Unassembled WGS sequence"/>
</dbReference>
<proteinExistence type="predicted"/>
<dbReference type="STRING" id="927665.HMPREF1535_03226"/>
<name>A0A0F5J712_9BACT</name>
<evidence type="ECO:0000256" key="1">
    <source>
        <dbReference type="SAM" id="SignalP"/>
    </source>
</evidence>
<accession>A0A0F5J712</accession>
<dbReference type="PROSITE" id="PS51257">
    <property type="entry name" value="PROKAR_LIPOPROTEIN"/>
    <property type="match status" value="1"/>
</dbReference>